<dbReference type="RefSeq" id="WP_266596734.1">
    <property type="nucleotide sequence ID" value="NZ_JAPHNL010000035.1"/>
</dbReference>
<dbReference type="EMBL" id="JAPHNL010000035">
    <property type="protein sequence ID" value="MCX3059169.1"/>
    <property type="molecule type" value="Genomic_DNA"/>
</dbReference>
<gene>
    <name evidence="1" type="ORF">OFY01_05190</name>
</gene>
<sequence>MPWAQPLLVPLAVYAACLLSTATALPLLGRSLRPELLRTA</sequence>
<accession>A0ABT3TQ57</accession>
<evidence type="ECO:0008006" key="3">
    <source>
        <dbReference type="Google" id="ProtNLM"/>
    </source>
</evidence>
<name>A0ABT3TQ57_9ACTN</name>
<evidence type="ECO:0000313" key="2">
    <source>
        <dbReference type="Proteomes" id="UP001163064"/>
    </source>
</evidence>
<proteinExistence type="predicted"/>
<organism evidence="1 2">
    <name type="scientific">Streptomyces beihaiensis</name>
    <dbReference type="NCBI Taxonomy" id="2984495"/>
    <lineage>
        <taxon>Bacteria</taxon>
        <taxon>Bacillati</taxon>
        <taxon>Actinomycetota</taxon>
        <taxon>Actinomycetes</taxon>
        <taxon>Kitasatosporales</taxon>
        <taxon>Streptomycetaceae</taxon>
        <taxon>Streptomyces</taxon>
    </lineage>
</organism>
<keyword evidence="2" id="KW-1185">Reference proteome</keyword>
<protein>
    <recommendedName>
        <fullName evidence="3">M56 family peptidase</fullName>
    </recommendedName>
</protein>
<dbReference type="Proteomes" id="UP001163064">
    <property type="component" value="Unassembled WGS sequence"/>
</dbReference>
<comment type="caution">
    <text evidence="1">The sequence shown here is derived from an EMBL/GenBank/DDBJ whole genome shotgun (WGS) entry which is preliminary data.</text>
</comment>
<reference evidence="1" key="1">
    <citation type="submission" date="2022-10" db="EMBL/GenBank/DDBJ databases">
        <title>Streptomyces beihaiensis sp. nov., a chitin degrading actinobacterium, isolated from shrimp pond soil.</title>
        <authorList>
            <person name="Xie J."/>
            <person name="Shen N."/>
        </authorList>
    </citation>
    <scope>NUCLEOTIDE SEQUENCE</scope>
    <source>
        <strain evidence="1">GXMU-J5</strain>
    </source>
</reference>
<evidence type="ECO:0000313" key="1">
    <source>
        <dbReference type="EMBL" id="MCX3059169.1"/>
    </source>
</evidence>